<accession>A0A914W4P5</accession>
<organism evidence="3 4">
    <name type="scientific">Plectus sambesii</name>
    <dbReference type="NCBI Taxonomy" id="2011161"/>
    <lineage>
        <taxon>Eukaryota</taxon>
        <taxon>Metazoa</taxon>
        <taxon>Ecdysozoa</taxon>
        <taxon>Nematoda</taxon>
        <taxon>Chromadorea</taxon>
        <taxon>Plectida</taxon>
        <taxon>Plectina</taxon>
        <taxon>Plectoidea</taxon>
        <taxon>Plectidae</taxon>
        <taxon>Plectus</taxon>
    </lineage>
</organism>
<keyword evidence="2" id="KW-0472">Membrane</keyword>
<sequence length="159" mass="17553">MVLYEGLDYPPSSKKEIKRFSSMNDVISPVKASERVFLIQLHPGSMINFTFRTLPYWKTSSPGSSSNWTGIIACAAAAVAALYIRYLARFKPRSQQNDANVAVLTVQLVPSQPNEGDLPPSYEEAAQQNDANLAVQTVHLVPSQPNERDLPPSYEEAAQ</sequence>
<reference evidence="4" key="1">
    <citation type="submission" date="2022-11" db="UniProtKB">
        <authorList>
            <consortium name="WormBaseParasite"/>
        </authorList>
    </citation>
    <scope>IDENTIFICATION</scope>
</reference>
<evidence type="ECO:0000313" key="4">
    <source>
        <dbReference type="WBParaSite" id="PSAMB.scaffold312size57405.g4437.t1"/>
    </source>
</evidence>
<evidence type="ECO:0000256" key="1">
    <source>
        <dbReference type="SAM" id="MobiDB-lite"/>
    </source>
</evidence>
<keyword evidence="2" id="KW-1133">Transmembrane helix</keyword>
<keyword evidence="3" id="KW-1185">Reference proteome</keyword>
<feature type="region of interest" description="Disordered" evidence="1">
    <location>
        <begin position="140"/>
        <end position="159"/>
    </location>
</feature>
<name>A0A914W4P5_9BILA</name>
<proteinExistence type="predicted"/>
<dbReference type="Proteomes" id="UP000887566">
    <property type="component" value="Unplaced"/>
</dbReference>
<dbReference type="WBParaSite" id="PSAMB.scaffold312size57405.g4437.t1">
    <property type="protein sequence ID" value="PSAMB.scaffold312size57405.g4437.t1"/>
    <property type="gene ID" value="PSAMB.scaffold312size57405.g4437"/>
</dbReference>
<keyword evidence="2" id="KW-0812">Transmembrane</keyword>
<protein>
    <submittedName>
        <fullName evidence="4">Uncharacterized protein</fullName>
    </submittedName>
</protein>
<feature type="transmembrane region" description="Helical" evidence="2">
    <location>
        <begin position="68"/>
        <end position="88"/>
    </location>
</feature>
<evidence type="ECO:0000313" key="3">
    <source>
        <dbReference type="Proteomes" id="UP000887566"/>
    </source>
</evidence>
<evidence type="ECO:0000256" key="2">
    <source>
        <dbReference type="SAM" id="Phobius"/>
    </source>
</evidence>
<dbReference type="AlphaFoldDB" id="A0A914W4P5"/>